<dbReference type="EMBL" id="CP031357">
    <property type="protein sequence ID" value="AXK43311.1"/>
    <property type="molecule type" value="Genomic_DNA"/>
</dbReference>
<feature type="signal peptide" evidence="1">
    <location>
        <begin position="1"/>
        <end position="17"/>
    </location>
</feature>
<proteinExistence type="predicted"/>
<dbReference type="KEGG" id="err:DVR09_14215"/>
<reference evidence="3" key="1">
    <citation type="submission" date="2018-07" db="EMBL/GenBank/DDBJ databases">
        <title>Genome sequence of Erythrobacter strain YH-07, an antagonistic bacterium isolated from Yellow Sea.</title>
        <authorList>
            <person name="Tang T."/>
            <person name="Liu Q."/>
            <person name="Sun X."/>
        </authorList>
    </citation>
    <scope>NUCLEOTIDE SEQUENCE [LARGE SCALE GENOMIC DNA]</scope>
    <source>
        <strain evidence="3">YH-07</strain>
    </source>
</reference>
<feature type="chain" id="PRO_5016839228" evidence="1">
    <location>
        <begin position="18"/>
        <end position="69"/>
    </location>
</feature>
<evidence type="ECO:0000313" key="3">
    <source>
        <dbReference type="Proteomes" id="UP000254508"/>
    </source>
</evidence>
<evidence type="ECO:0000256" key="1">
    <source>
        <dbReference type="SAM" id="SignalP"/>
    </source>
</evidence>
<dbReference type="Proteomes" id="UP000254508">
    <property type="component" value="Chromosome"/>
</dbReference>
<name>A0A345YHA9_9SPHN</name>
<gene>
    <name evidence="2" type="ORF">DVR09_14215</name>
</gene>
<keyword evidence="1" id="KW-0732">Signal</keyword>
<sequence length="69" mass="7237">MGVVAAALAAASAPAAAYPNHDFHIRYTYLDNSGAVIGTFTVYCNGWEVSEGVTSSSNYRVTYGNCDAP</sequence>
<accession>A0A345YHA9</accession>
<protein>
    <submittedName>
        <fullName evidence="2">Uncharacterized protein</fullName>
    </submittedName>
</protein>
<evidence type="ECO:0000313" key="2">
    <source>
        <dbReference type="EMBL" id="AXK43311.1"/>
    </source>
</evidence>
<keyword evidence="3" id="KW-1185">Reference proteome</keyword>
<dbReference type="AlphaFoldDB" id="A0A345YHA9"/>
<organism evidence="2 3">
    <name type="scientific">Erythrobacter aureus</name>
    <dbReference type="NCBI Taxonomy" id="2182384"/>
    <lineage>
        <taxon>Bacteria</taxon>
        <taxon>Pseudomonadati</taxon>
        <taxon>Pseudomonadota</taxon>
        <taxon>Alphaproteobacteria</taxon>
        <taxon>Sphingomonadales</taxon>
        <taxon>Erythrobacteraceae</taxon>
        <taxon>Erythrobacter/Porphyrobacter group</taxon>
        <taxon>Erythrobacter</taxon>
    </lineage>
</organism>